<dbReference type="RefSeq" id="WP_114406190.1">
    <property type="nucleotide sequence ID" value="NZ_QOWE01000008.1"/>
</dbReference>
<dbReference type="CDD" id="cd00419">
    <property type="entry name" value="Ferrochelatase_C"/>
    <property type="match status" value="1"/>
</dbReference>
<comment type="subcellular location">
    <subcellularLocation>
        <location evidence="7">Cytoplasm</location>
    </subcellularLocation>
</comment>
<dbReference type="InterPro" id="IPR033659">
    <property type="entry name" value="Ferrochelatase_N"/>
</dbReference>
<name>A0A368JPT0_9BACT</name>
<evidence type="ECO:0000256" key="1">
    <source>
        <dbReference type="ARBA" id="ARBA00007718"/>
    </source>
</evidence>
<dbReference type="InterPro" id="IPR001015">
    <property type="entry name" value="Ferrochelatase"/>
</dbReference>
<dbReference type="HAMAP" id="MF_00323">
    <property type="entry name" value="Ferrochelatase"/>
    <property type="match status" value="1"/>
</dbReference>
<protein>
    <recommendedName>
        <fullName evidence="7">Ferrochelatase</fullName>
        <ecNumber evidence="7">4.98.1.1</ecNumber>
    </recommendedName>
    <alternativeName>
        <fullName evidence="7">Heme synthase</fullName>
    </alternativeName>
    <alternativeName>
        <fullName evidence="7">Protoheme ferro-lyase</fullName>
    </alternativeName>
</protein>
<dbReference type="PANTHER" id="PTHR11108">
    <property type="entry name" value="FERROCHELATASE"/>
    <property type="match status" value="1"/>
</dbReference>
<evidence type="ECO:0000256" key="4">
    <source>
        <dbReference type="ARBA" id="ARBA00023239"/>
    </source>
</evidence>
<comment type="similarity">
    <text evidence="1 7 8">Belongs to the ferrochelatase family.</text>
</comment>
<reference evidence="9 10" key="1">
    <citation type="submission" date="2018-07" db="EMBL/GenBank/DDBJ databases">
        <title>Genome analysis of Larkinella rosea.</title>
        <authorList>
            <person name="Zhou Z."/>
            <person name="Wang G."/>
        </authorList>
    </citation>
    <scope>NUCLEOTIDE SEQUENCE [LARGE SCALE GENOMIC DNA]</scope>
    <source>
        <strain evidence="10">zzj9</strain>
    </source>
</reference>
<keyword evidence="7" id="KW-0963">Cytoplasm</keyword>
<proteinExistence type="inferred from homology"/>
<evidence type="ECO:0000256" key="7">
    <source>
        <dbReference type="HAMAP-Rule" id="MF_00323"/>
    </source>
</evidence>
<sequence length="359" mass="40655">MEVPGQALPVLQQSISVQKQPGKTGVLIVNLGTPDSPSVPDVRKYLREFLMDGRVIDIPVVSRTFLVNGIIAPFRAPKSAKVYGEVWTVNGSPLKHYGEVVERELQKELGDDYVVKLAMRYQNPSIDVGLSAFQQLGLTEIIVIPFFPQYASASTGSVYEKVMEIVGKWQVIPQIRFTNRFSDHPKFIEGFVRLGRKYMAQEDYDHVLFSYHGLPERQILKGDVTGKVCKLGDCCDSLHAMNQYCYRAQCFDTTRRLVKELDIPEGKYTTCFQSRLGKNPWIQPYTDDVIPQLARQGVKSVLAFSPAFVADCLETIIEVGVEYRELFEKHGGERWQLVESLNDSPIWIETLVDLVKRTA</sequence>
<dbReference type="EC" id="4.98.1.1" evidence="7"/>
<dbReference type="InterPro" id="IPR033644">
    <property type="entry name" value="Ferrochelatase_C"/>
</dbReference>
<keyword evidence="2 7" id="KW-0408">Iron</keyword>
<dbReference type="SUPFAM" id="SSF53800">
    <property type="entry name" value="Chelatase"/>
    <property type="match status" value="1"/>
</dbReference>
<evidence type="ECO:0000256" key="3">
    <source>
        <dbReference type="ARBA" id="ARBA00023133"/>
    </source>
</evidence>
<dbReference type="Pfam" id="PF00762">
    <property type="entry name" value="Ferrochelatase"/>
    <property type="match status" value="1"/>
</dbReference>
<dbReference type="GO" id="GO:0046872">
    <property type="term" value="F:metal ion binding"/>
    <property type="evidence" value="ECO:0007669"/>
    <property type="project" value="UniProtKB-KW"/>
</dbReference>
<evidence type="ECO:0000256" key="6">
    <source>
        <dbReference type="ARBA" id="ARBA00024536"/>
    </source>
</evidence>
<dbReference type="CDD" id="cd03411">
    <property type="entry name" value="Ferrochelatase_N"/>
    <property type="match status" value="1"/>
</dbReference>
<dbReference type="EMBL" id="QOWE01000008">
    <property type="protein sequence ID" value="RCR69502.1"/>
    <property type="molecule type" value="Genomic_DNA"/>
</dbReference>
<keyword evidence="5 7" id="KW-0627">Porphyrin biosynthesis</keyword>
<dbReference type="Gene3D" id="3.40.50.1400">
    <property type="match status" value="2"/>
</dbReference>
<evidence type="ECO:0000313" key="10">
    <source>
        <dbReference type="Proteomes" id="UP000253383"/>
    </source>
</evidence>
<dbReference type="GO" id="GO:0006783">
    <property type="term" value="P:heme biosynthetic process"/>
    <property type="evidence" value="ECO:0007669"/>
    <property type="project" value="UniProtKB-UniRule"/>
</dbReference>
<dbReference type="PANTHER" id="PTHR11108:SF1">
    <property type="entry name" value="FERROCHELATASE, MITOCHONDRIAL"/>
    <property type="match status" value="1"/>
</dbReference>
<gene>
    <name evidence="7" type="primary">hemH</name>
    <name evidence="9" type="ORF">DUE52_11670</name>
</gene>
<comment type="catalytic activity">
    <reaction evidence="7">
        <text>heme b + 2 H(+) = protoporphyrin IX + Fe(2+)</text>
        <dbReference type="Rhea" id="RHEA:22584"/>
        <dbReference type="ChEBI" id="CHEBI:15378"/>
        <dbReference type="ChEBI" id="CHEBI:29033"/>
        <dbReference type="ChEBI" id="CHEBI:57306"/>
        <dbReference type="ChEBI" id="CHEBI:60344"/>
        <dbReference type="EC" id="4.98.1.1"/>
    </reaction>
</comment>
<dbReference type="OrthoDB" id="9809741at2"/>
<dbReference type="NCBIfam" id="TIGR00109">
    <property type="entry name" value="hemH"/>
    <property type="match status" value="1"/>
</dbReference>
<evidence type="ECO:0000256" key="5">
    <source>
        <dbReference type="ARBA" id="ARBA00023244"/>
    </source>
</evidence>
<evidence type="ECO:0000313" key="9">
    <source>
        <dbReference type="EMBL" id="RCR69502.1"/>
    </source>
</evidence>
<keyword evidence="10" id="KW-1185">Reference proteome</keyword>
<dbReference type="AlphaFoldDB" id="A0A368JPT0"/>
<comment type="pathway">
    <text evidence="7">Porphyrin-containing compound metabolism; protoheme biosynthesis; protoheme from protoporphyrin-IX: step 1/1.</text>
</comment>
<comment type="function">
    <text evidence="7">Catalyzes the ferrous insertion into protoporphyrin IX.</text>
</comment>
<evidence type="ECO:0000256" key="2">
    <source>
        <dbReference type="ARBA" id="ARBA00023004"/>
    </source>
</evidence>
<comment type="caution">
    <text evidence="9">The sequence shown here is derived from an EMBL/GenBank/DDBJ whole genome shotgun (WGS) entry which is preliminary data.</text>
</comment>
<dbReference type="GO" id="GO:0004325">
    <property type="term" value="F:ferrochelatase activity"/>
    <property type="evidence" value="ECO:0007669"/>
    <property type="project" value="UniProtKB-UniRule"/>
</dbReference>
<dbReference type="UniPathway" id="UPA00252">
    <property type="reaction ID" value="UER00325"/>
</dbReference>
<dbReference type="Proteomes" id="UP000253383">
    <property type="component" value="Unassembled WGS sequence"/>
</dbReference>
<feature type="binding site" evidence="7">
    <location>
        <position position="212"/>
    </location>
    <ligand>
        <name>Fe(2+)</name>
        <dbReference type="ChEBI" id="CHEBI:29033"/>
    </ligand>
</feature>
<keyword evidence="4 7" id="KW-0456">Lyase</keyword>
<evidence type="ECO:0000256" key="8">
    <source>
        <dbReference type="RuleBase" id="RU004185"/>
    </source>
</evidence>
<accession>A0A368JPT0</accession>
<feature type="binding site" evidence="7">
    <location>
        <position position="314"/>
    </location>
    <ligand>
        <name>Fe(2+)</name>
        <dbReference type="ChEBI" id="CHEBI:29033"/>
    </ligand>
</feature>
<organism evidence="9 10">
    <name type="scientific">Larkinella punicea</name>
    <dbReference type="NCBI Taxonomy" id="2315727"/>
    <lineage>
        <taxon>Bacteria</taxon>
        <taxon>Pseudomonadati</taxon>
        <taxon>Bacteroidota</taxon>
        <taxon>Cytophagia</taxon>
        <taxon>Cytophagales</taxon>
        <taxon>Spirosomataceae</taxon>
        <taxon>Larkinella</taxon>
    </lineage>
</organism>
<comment type="catalytic activity">
    <reaction evidence="6">
        <text>Fe-coproporphyrin III + 2 H(+) = coproporphyrin III + Fe(2+)</text>
        <dbReference type="Rhea" id="RHEA:49572"/>
        <dbReference type="ChEBI" id="CHEBI:15378"/>
        <dbReference type="ChEBI" id="CHEBI:29033"/>
        <dbReference type="ChEBI" id="CHEBI:68438"/>
        <dbReference type="ChEBI" id="CHEBI:131725"/>
        <dbReference type="EC" id="4.99.1.9"/>
    </reaction>
    <physiologicalReaction direction="right-to-left" evidence="6">
        <dbReference type="Rhea" id="RHEA:49574"/>
    </physiologicalReaction>
</comment>
<dbReference type="GO" id="GO:0005737">
    <property type="term" value="C:cytoplasm"/>
    <property type="evidence" value="ECO:0007669"/>
    <property type="project" value="UniProtKB-SubCell"/>
</dbReference>
<keyword evidence="3 7" id="KW-0350">Heme biosynthesis</keyword>
<keyword evidence="7" id="KW-0479">Metal-binding</keyword>